<accession>A0A6G8R5Z6</accession>
<proteinExistence type="predicted"/>
<name>A0A6G8R5Z6_9CAUD</name>
<dbReference type="Proteomes" id="UP000502617">
    <property type="component" value="Segment"/>
</dbReference>
<protein>
    <submittedName>
        <fullName evidence="1">Uncharacterized protein</fullName>
    </submittedName>
</protein>
<dbReference type="KEGG" id="vg:77945350"/>
<reference evidence="1 2" key="1">
    <citation type="submission" date="2020-03" db="EMBL/GenBank/DDBJ databases">
        <title>The Isolation and Genome Sequence of a Novel Cyanophage S-N03 from the Huanghai Sea, China.</title>
        <authorList>
            <person name="Jiang T."/>
        </authorList>
    </citation>
    <scope>NUCLEOTIDE SEQUENCE [LARGE SCALE GENOMIC DNA]</scope>
</reference>
<dbReference type="RefSeq" id="YP_010669196.1">
    <property type="nucleotide sequence ID" value="NC_070959.1"/>
</dbReference>
<evidence type="ECO:0000313" key="1">
    <source>
        <dbReference type="EMBL" id="QIN96816.1"/>
    </source>
</evidence>
<evidence type="ECO:0000313" key="2">
    <source>
        <dbReference type="Proteomes" id="UP000502617"/>
    </source>
</evidence>
<sequence length="54" mass="5878">MSAVVSALKPILIAFIASEPVKRLAIDLLRELAKLSDNKLDDAAVVFVETQLLK</sequence>
<dbReference type="GeneID" id="77945350"/>
<organism evidence="1 2">
    <name type="scientific">Synechococcus phage S-N03</name>
    <dbReference type="NCBI Taxonomy" id="2718943"/>
    <lineage>
        <taxon>Viruses</taxon>
        <taxon>Duplodnaviria</taxon>
        <taxon>Heunggongvirae</taxon>
        <taxon>Uroviricota</taxon>
        <taxon>Caudoviricetes</taxon>
        <taxon>Pantevenvirales</taxon>
        <taxon>Kyanoviridae</taxon>
        <taxon>Huanghaivirus</taxon>
        <taxon>Huanghaivirus snothree</taxon>
    </lineage>
</organism>
<dbReference type="EMBL" id="MT162466">
    <property type="protein sequence ID" value="QIN96816.1"/>
    <property type="molecule type" value="Genomic_DNA"/>
</dbReference>
<keyword evidence="2" id="KW-1185">Reference proteome</keyword>